<protein>
    <recommendedName>
        <fullName evidence="1">Glycosyl transferase CAP10 domain-containing protein</fullName>
    </recommendedName>
</protein>
<dbReference type="InterPro" id="IPR006598">
    <property type="entry name" value="CAP10"/>
</dbReference>
<dbReference type="EMBL" id="JAGMVJ010000006">
    <property type="protein sequence ID" value="KAH7089914.1"/>
    <property type="molecule type" value="Genomic_DNA"/>
</dbReference>
<name>A0A8K0W0H7_9PLEO</name>
<dbReference type="PANTHER" id="PTHR12203">
    <property type="entry name" value="KDEL LYS-ASP-GLU-LEU CONTAINING - RELATED"/>
    <property type="match status" value="1"/>
</dbReference>
<evidence type="ECO:0000259" key="1">
    <source>
        <dbReference type="SMART" id="SM00672"/>
    </source>
</evidence>
<dbReference type="SMART" id="SM00672">
    <property type="entry name" value="CAP10"/>
    <property type="match status" value="1"/>
</dbReference>
<dbReference type="AlphaFoldDB" id="A0A8K0W0H7"/>
<evidence type="ECO:0000313" key="3">
    <source>
        <dbReference type="Proteomes" id="UP000813461"/>
    </source>
</evidence>
<sequence length="445" mass="49866">MAALLRGLCRAAVLGSVVLVLLLVSLLYDGRAAVYGRQRHGLITHQDGGKTHDTLDLNEQECRATFPGLFDDIDASIAQGKFKFHKTDPDYKGLVQGRVLNNKLHILTTSPDTLPRILHQRTAILSQIHRALLTSPSALPNTYFAFTINDVPKNTSWGFARPNKKSGHGGNTWIMPNFSGWTWAEPNLGCMDDILDRIANIERAFESDLARKDARVVWRGTPWFNPLGHPNLRKDLLKATKGKHWADVAALNTSNGLRIEDFCRYKYIVYTEGVTYSGRLPYHQACGSVLLMPPPEWLTTTAMLIKPIWADDLLREFGVDGGRRRREDKGVSSIVTSYKNANAVYVDPDFSNLGSVVEFLDRYPQVANRIAKNQRDLVVGGRYLSMGAETCYWRALIRGWSQGAVVDEVEWEDEAGERYEAWLMREVSSTRDGTRGKTINTSGAP</sequence>
<dbReference type="Proteomes" id="UP000813461">
    <property type="component" value="Unassembled WGS sequence"/>
</dbReference>
<dbReference type="Pfam" id="PF05686">
    <property type="entry name" value="Glyco_transf_90"/>
    <property type="match status" value="1"/>
</dbReference>
<keyword evidence="3" id="KW-1185">Reference proteome</keyword>
<comment type="caution">
    <text evidence="2">The sequence shown here is derived from an EMBL/GenBank/DDBJ whole genome shotgun (WGS) entry which is preliminary data.</text>
</comment>
<evidence type="ECO:0000313" key="2">
    <source>
        <dbReference type="EMBL" id="KAH7089914.1"/>
    </source>
</evidence>
<dbReference type="PANTHER" id="PTHR12203:SF63">
    <property type="entry name" value="GLYCOSYL TRANSFERASE CAP10 DOMAIN-CONTAINING PROTEIN"/>
    <property type="match status" value="1"/>
</dbReference>
<feature type="domain" description="Glycosyl transferase CAP10" evidence="1">
    <location>
        <begin position="138"/>
        <end position="407"/>
    </location>
</feature>
<dbReference type="InterPro" id="IPR051091">
    <property type="entry name" value="O-Glucosyltr/Glycosyltrsf_90"/>
</dbReference>
<accession>A0A8K0W0H7</accession>
<organism evidence="2 3">
    <name type="scientific">Paraphoma chrysanthemicola</name>
    <dbReference type="NCBI Taxonomy" id="798071"/>
    <lineage>
        <taxon>Eukaryota</taxon>
        <taxon>Fungi</taxon>
        <taxon>Dikarya</taxon>
        <taxon>Ascomycota</taxon>
        <taxon>Pezizomycotina</taxon>
        <taxon>Dothideomycetes</taxon>
        <taxon>Pleosporomycetidae</taxon>
        <taxon>Pleosporales</taxon>
        <taxon>Pleosporineae</taxon>
        <taxon>Phaeosphaeriaceae</taxon>
        <taxon>Paraphoma</taxon>
    </lineage>
</organism>
<reference evidence="2" key="1">
    <citation type="journal article" date="2021" name="Nat. Commun.">
        <title>Genetic determinants of endophytism in the Arabidopsis root mycobiome.</title>
        <authorList>
            <person name="Mesny F."/>
            <person name="Miyauchi S."/>
            <person name="Thiergart T."/>
            <person name="Pickel B."/>
            <person name="Atanasova L."/>
            <person name="Karlsson M."/>
            <person name="Huettel B."/>
            <person name="Barry K.W."/>
            <person name="Haridas S."/>
            <person name="Chen C."/>
            <person name="Bauer D."/>
            <person name="Andreopoulos W."/>
            <person name="Pangilinan J."/>
            <person name="LaButti K."/>
            <person name="Riley R."/>
            <person name="Lipzen A."/>
            <person name="Clum A."/>
            <person name="Drula E."/>
            <person name="Henrissat B."/>
            <person name="Kohler A."/>
            <person name="Grigoriev I.V."/>
            <person name="Martin F.M."/>
            <person name="Hacquard S."/>
        </authorList>
    </citation>
    <scope>NUCLEOTIDE SEQUENCE</scope>
    <source>
        <strain evidence="2">MPI-SDFR-AT-0120</strain>
    </source>
</reference>
<proteinExistence type="predicted"/>
<dbReference type="OrthoDB" id="202415at2759"/>
<gene>
    <name evidence="2" type="ORF">FB567DRAFT_314679</name>
</gene>